<evidence type="ECO:0000313" key="2">
    <source>
        <dbReference type="Proteomes" id="UP000014073"/>
    </source>
</evidence>
<evidence type="ECO:0000313" key="1">
    <source>
        <dbReference type="EMBL" id="EEF74989.1"/>
    </source>
</evidence>
<keyword evidence="2" id="KW-1185">Reference proteome</keyword>
<dbReference type="STRING" id="547042.BACCOPRO_00471"/>
<dbReference type="HOGENOM" id="CLU_2803428_0_0_10"/>
<dbReference type="AlphaFoldDB" id="S0F4L5"/>
<organism evidence="1 2">
    <name type="scientific">Phocaeicola coprophilus DSM 18228 = JCM 13818</name>
    <dbReference type="NCBI Taxonomy" id="547042"/>
    <lineage>
        <taxon>Bacteria</taxon>
        <taxon>Pseudomonadati</taxon>
        <taxon>Bacteroidota</taxon>
        <taxon>Bacteroidia</taxon>
        <taxon>Bacteroidales</taxon>
        <taxon>Bacteroidaceae</taxon>
        <taxon>Phocaeicola</taxon>
    </lineage>
</organism>
<dbReference type="EMBL" id="ACBW01000031">
    <property type="protein sequence ID" value="EEF74989.1"/>
    <property type="molecule type" value="Genomic_DNA"/>
</dbReference>
<sequence length="67" mass="7509">MEDEACLGISYKFDEFPDSASAASFLCITKVMKTIENTKHFLPIFLGANKFFLTDCRHKFPGSPLTS</sequence>
<name>S0F4L5_9BACT</name>
<proteinExistence type="predicted"/>
<accession>S0F4L5</accession>
<reference evidence="1 2" key="1">
    <citation type="submission" date="2008-12" db="EMBL/GenBank/DDBJ databases">
        <authorList>
            <person name="Fulton L."/>
            <person name="Clifton S."/>
            <person name="Fulton B."/>
            <person name="Xu J."/>
            <person name="Minx P."/>
            <person name="Pepin K.H."/>
            <person name="Johnson M."/>
            <person name="Bhonagiri V."/>
            <person name="Nash W.E."/>
            <person name="Mardis E.R."/>
            <person name="Wilson R.K."/>
        </authorList>
    </citation>
    <scope>NUCLEOTIDE SEQUENCE [LARGE SCALE GENOMIC DNA]</scope>
    <source>
        <strain evidence="1 2">DSM 18228</strain>
    </source>
</reference>
<gene>
    <name evidence="1" type="ORF">BACCOPRO_00471</name>
</gene>
<comment type="caution">
    <text evidence="1">The sequence shown here is derived from an EMBL/GenBank/DDBJ whole genome shotgun (WGS) entry which is preliminary data.</text>
</comment>
<dbReference type="Proteomes" id="UP000014073">
    <property type="component" value="Unassembled WGS sequence"/>
</dbReference>
<protein>
    <submittedName>
        <fullName evidence="1">Uncharacterized protein</fullName>
    </submittedName>
</protein>